<dbReference type="EMBL" id="JABELV010000145">
    <property type="protein sequence ID" value="KAG7529558.1"/>
    <property type="molecule type" value="Genomic_DNA"/>
</dbReference>
<dbReference type="OrthoDB" id="2587584at2759"/>
<organism evidence="2 3">
    <name type="scientific">Filobasidium floriforme</name>
    <dbReference type="NCBI Taxonomy" id="5210"/>
    <lineage>
        <taxon>Eukaryota</taxon>
        <taxon>Fungi</taxon>
        <taxon>Dikarya</taxon>
        <taxon>Basidiomycota</taxon>
        <taxon>Agaricomycotina</taxon>
        <taxon>Tremellomycetes</taxon>
        <taxon>Filobasidiales</taxon>
        <taxon>Filobasidiaceae</taxon>
        <taxon>Filobasidium</taxon>
    </lineage>
</organism>
<keyword evidence="3" id="KW-1185">Reference proteome</keyword>
<name>A0A8K0NLC4_9TREE</name>
<keyword evidence="1" id="KW-1133">Transmembrane helix</keyword>
<accession>A0A8K0NLC4</accession>
<evidence type="ECO:0000313" key="2">
    <source>
        <dbReference type="EMBL" id="KAG7529558.1"/>
    </source>
</evidence>
<protein>
    <submittedName>
        <fullName evidence="2">Uncharacterized protein</fullName>
    </submittedName>
</protein>
<keyword evidence="1" id="KW-0812">Transmembrane</keyword>
<evidence type="ECO:0000256" key="1">
    <source>
        <dbReference type="SAM" id="Phobius"/>
    </source>
</evidence>
<sequence>MIFPLDALFDVRRALPALPILASRALPLLPLTFSSSVLAISTEWICHLEPLPRLQGPIAGKTLSEIFRRAYTNGAWTFLTNIFLSIGSSGFLYLALDPERPEMRGTRWFRDALEGSYGNGHGNLSHSHPLQSIHSTSAPNLPLRRSLYLLTSIFGILHLFPFGLFILPHVLSASKPSQRRSKGDKGLDKEVKEDEVKRDLQRWLNVNRIRIWTDVGAAVCAFLALVV</sequence>
<feature type="transmembrane region" description="Helical" evidence="1">
    <location>
        <begin position="75"/>
        <end position="96"/>
    </location>
</feature>
<reference evidence="2" key="1">
    <citation type="submission" date="2020-04" db="EMBL/GenBank/DDBJ databases">
        <title>Analysis of mating type loci in Filobasidium floriforme.</title>
        <authorList>
            <person name="Nowrousian M."/>
        </authorList>
    </citation>
    <scope>NUCLEOTIDE SEQUENCE</scope>
    <source>
        <strain evidence="2">CBS 6242</strain>
    </source>
</reference>
<proteinExistence type="predicted"/>
<dbReference type="Proteomes" id="UP000812966">
    <property type="component" value="Unassembled WGS sequence"/>
</dbReference>
<comment type="caution">
    <text evidence="2">The sequence shown here is derived from an EMBL/GenBank/DDBJ whole genome shotgun (WGS) entry which is preliminary data.</text>
</comment>
<keyword evidence="1" id="KW-0472">Membrane</keyword>
<dbReference type="AlphaFoldDB" id="A0A8K0NLC4"/>
<gene>
    <name evidence="2" type="ORF">FFLO_05574</name>
</gene>
<feature type="transmembrane region" description="Helical" evidence="1">
    <location>
        <begin position="147"/>
        <end position="171"/>
    </location>
</feature>
<evidence type="ECO:0000313" key="3">
    <source>
        <dbReference type="Proteomes" id="UP000812966"/>
    </source>
</evidence>